<accession>A0A354YYZ6</accession>
<evidence type="ECO:0000256" key="2">
    <source>
        <dbReference type="ARBA" id="ARBA00022475"/>
    </source>
</evidence>
<proteinExistence type="predicted"/>
<feature type="transmembrane region" description="Helical" evidence="6">
    <location>
        <begin position="90"/>
        <end position="115"/>
    </location>
</feature>
<keyword evidence="3 6" id="KW-0812">Transmembrane</keyword>
<dbReference type="PANTHER" id="PTHR30250">
    <property type="entry name" value="PST FAMILY PREDICTED COLANIC ACID TRANSPORTER"/>
    <property type="match status" value="1"/>
</dbReference>
<organism evidence="7 8">
    <name type="scientific">Syntrophomonas wolfei</name>
    <dbReference type="NCBI Taxonomy" id="863"/>
    <lineage>
        <taxon>Bacteria</taxon>
        <taxon>Bacillati</taxon>
        <taxon>Bacillota</taxon>
        <taxon>Clostridia</taxon>
        <taxon>Eubacteriales</taxon>
        <taxon>Syntrophomonadaceae</taxon>
        <taxon>Syntrophomonas</taxon>
    </lineage>
</organism>
<feature type="transmembrane region" description="Helical" evidence="6">
    <location>
        <begin position="420"/>
        <end position="439"/>
    </location>
</feature>
<dbReference type="EMBL" id="DNZF01000130">
    <property type="protein sequence ID" value="HBK53457.1"/>
    <property type="molecule type" value="Genomic_DNA"/>
</dbReference>
<evidence type="ECO:0000256" key="1">
    <source>
        <dbReference type="ARBA" id="ARBA00004651"/>
    </source>
</evidence>
<feature type="transmembrane region" description="Helical" evidence="6">
    <location>
        <begin position="394"/>
        <end position="414"/>
    </location>
</feature>
<dbReference type="PANTHER" id="PTHR30250:SF21">
    <property type="entry name" value="LIPID II FLIPPASE MURJ"/>
    <property type="match status" value="1"/>
</dbReference>
<reference evidence="7 8" key="1">
    <citation type="journal article" date="2018" name="Nat. Biotechnol.">
        <title>A standardized bacterial taxonomy based on genome phylogeny substantially revises the tree of life.</title>
        <authorList>
            <person name="Parks D.H."/>
            <person name="Chuvochina M."/>
            <person name="Waite D.W."/>
            <person name="Rinke C."/>
            <person name="Skarshewski A."/>
            <person name="Chaumeil P.A."/>
            <person name="Hugenholtz P."/>
        </authorList>
    </citation>
    <scope>NUCLEOTIDE SEQUENCE [LARGE SCALE GENOMIC DNA]</scope>
    <source>
        <strain evidence="7">UBA10948</strain>
    </source>
</reference>
<feature type="transmembrane region" description="Helical" evidence="6">
    <location>
        <begin position="121"/>
        <end position="141"/>
    </location>
</feature>
<dbReference type="InterPro" id="IPR002797">
    <property type="entry name" value="Polysacc_synth"/>
</dbReference>
<feature type="transmembrane region" description="Helical" evidence="6">
    <location>
        <begin position="187"/>
        <end position="208"/>
    </location>
</feature>
<evidence type="ECO:0000313" key="8">
    <source>
        <dbReference type="Proteomes" id="UP000263273"/>
    </source>
</evidence>
<dbReference type="STRING" id="378794.GCA_001570625_00280"/>
<feature type="transmembrane region" description="Helical" evidence="6">
    <location>
        <begin position="482"/>
        <end position="502"/>
    </location>
</feature>
<feature type="transmembrane region" description="Helical" evidence="6">
    <location>
        <begin position="7"/>
        <end position="28"/>
    </location>
</feature>
<name>A0A354YYZ6_9FIRM</name>
<keyword evidence="5 6" id="KW-0472">Membrane</keyword>
<feature type="transmembrane region" description="Helical" evidence="6">
    <location>
        <begin position="325"/>
        <end position="345"/>
    </location>
</feature>
<comment type="caution">
    <text evidence="7">The sequence shown here is derived from an EMBL/GenBank/DDBJ whole genome shotgun (WGS) entry which is preliminary data.</text>
</comment>
<feature type="transmembrane region" description="Helical" evidence="6">
    <location>
        <begin position="451"/>
        <end position="470"/>
    </location>
</feature>
<dbReference type="Proteomes" id="UP000263273">
    <property type="component" value="Unassembled WGS sequence"/>
</dbReference>
<feature type="transmembrane region" description="Helical" evidence="6">
    <location>
        <begin position="238"/>
        <end position="261"/>
    </location>
</feature>
<dbReference type="InterPro" id="IPR050833">
    <property type="entry name" value="Poly_Biosynth_Transport"/>
</dbReference>
<evidence type="ECO:0000256" key="5">
    <source>
        <dbReference type="ARBA" id="ARBA00023136"/>
    </source>
</evidence>
<keyword evidence="4 6" id="KW-1133">Transmembrane helix</keyword>
<dbReference type="AlphaFoldDB" id="A0A354YYZ6"/>
<dbReference type="CDD" id="cd13124">
    <property type="entry name" value="MATE_SpoVB_like"/>
    <property type="match status" value="1"/>
</dbReference>
<dbReference type="InterPro" id="IPR024923">
    <property type="entry name" value="PG_synth_SpoVB"/>
</dbReference>
<evidence type="ECO:0000256" key="3">
    <source>
        <dbReference type="ARBA" id="ARBA00022692"/>
    </source>
</evidence>
<evidence type="ECO:0000256" key="6">
    <source>
        <dbReference type="SAM" id="Phobius"/>
    </source>
</evidence>
<protein>
    <submittedName>
        <fullName evidence="7">Polysaccharide biosynthesis protein</fullName>
    </submittedName>
</protein>
<feature type="transmembrane region" description="Helical" evidence="6">
    <location>
        <begin position="281"/>
        <end position="304"/>
    </location>
</feature>
<gene>
    <name evidence="7" type="ORF">DDZ44_05940</name>
</gene>
<dbReference type="GO" id="GO:0005886">
    <property type="term" value="C:plasma membrane"/>
    <property type="evidence" value="ECO:0007669"/>
    <property type="project" value="UniProtKB-SubCell"/>
</dbReference>
<dbReference type="Pfam" id="PF01943">
    <property type="entry name" value="Polysacc_synt"/>
    <property type="match status" value="1"/>
</dbReference>
<comment type="subcellular location">
    <subcellularLocation>
        <location evidence="1">Cell membrane</location>
        <topology evidence="1">Multi-pass membrane protein</topology>
    </subcellularLocation>
</comment>
<feature type="transmembrane region" description="Helical" evidence="6">
    <location>
        <begin position="365"/>
        <end position="382"/>
    </location>
</feature>
<keyword evidence="2" id="KW-1003">Cell membrane</keyword>
<evidence type="ECO:0000313" key="7">
    <source>
        <dbReference type="EMBL" id="HBK53457.1"/>
    </source>
</evidence>
<feature type="transmembrane region" description="Helical" evidence="6">
    <location>
        <begin position="48"/>
        <end position="70"/>
    </location>
</feature>
<evidence type="ECO:0000256" key="4">
    <source>
        <dbReference type="ARBA" id="ARBA00022989"/>
    </source>
</evidence>
<dbReference type="PIRSF" id="PIRSF038958">
    <property type="entry name" value="PG_synth_SpoVB"/>
    <property type="match status" value="1"/>
</dbReference>
<sequence length="517" mass="55392">MQEKQNFLKGAMVLSIAGAISKIMGAIYRIPLARLIGGEGMGLYQMAYPIYTTILSLATAGVPVAISVLVSRKETQGYSGDSRKIFRVSLLILLVFGLLLTLLVMQSASFIANSVLKEPRAYYPILAVAPAIFFAGLMSVFRGYFQGHQSMIPTAVSQVIEQLFRVTAVLILAFLLFPRGLEYAAAGATFGAVVGGIIGLLVLLGYYYSFRKAQRRSGEMLAYSGSTSVELGQEMVRLAIPVSFGAVVLPLVQMLDAIIVPGRLMATGYATSQATALYGELAGMAAVLISLPTIFTISIATSLVPAVSEALARNERKLLNDRLNYGFRAGMIISLPCAAGLYVLAFPICDLLYATPSAGLPLEPLAFSCIVLAAFQLSSAGLQGIGKPQIAMRNLVITGVFKVIFNYSLTGIPMLNIKGAAIGTVLAFLIGSFLNIVYLRKLTGISYEKGRMLKISLVTVLMALAVQFSYTTLVAADIRSHLATLMAISLGVLLYGILLFLIRELDINMLKRLSGGR</sequence>
<feature type="transmembrane region" description="Helical" evidence="6">
    <location>
        <begin position="162"/>
        <end position="181"/>
    </location>
</feature>